<dbReference type="Pfam" id="PF07992">
    <property type="entry name" value="Pyr_redox_2"/>
    <property type="match status" value="1"/>
</dbReference>
<dbReference type="PANTHER" id="PTHR43539:SF78">
    <property type="entry name" value="FLAVIN-CONTAINING MONOOXYGENASE"/>
    <property type="match status" value="1"/>
</dbReference>
<gene>
    <name evidence="3" type="ORF">GCM10009665_35630</name>
</gene>
<reference evidence="3 4" key="1">
    <citation type="journal article" date="2019" name="Int. J. Syst. Evol. Microbiol.">
        <title>The Global Catalogue of Microorganisms (GCM) 10K type strain sequencing project: providing services to taxonomists for standard genome sequencing and annotation.</title>
        <authorList>
            <consortium name="The Broad Institute Genomics Platform"/>
            <consortium name="The Broad Institute Genome Sequencing Center for Infectious Disease"/>
            <person name="Wu L."/>
            <person name="Ma J."/>
        </authorList>
    </citation>
    <scope>NUCLEOTIDE SEQUENCE [LARGE SCALE GENOMIC DNA]</scope>
    <source>
        <strain evidence="3 4">JCM 13004</strain>
    </source>
</reference>
<dbReference type="InterPro" id="IPR023753">
    <property type="entry name" value="FAD/NAD-binding_dom"/>
</dbReference>
<proteinExistence type="predicted"/>
<sequence>MSSKNGARTPVTIVGAGPYGLSVAAHLRARGIEPRVFGEPMESWRERMPLGMYLKSTPSASSIAAPGGRCRLQHFRAAEGRPSGEDQHPVPVEEFISYGLWFQERCVPDLERERVERITRAGGGFRVTLASGESYDTDRVVMATGLGPYAHVPDTLRPLVEAGTASHTADHPDLAVFAGRRVAVLGAGQSALESAALLHEAGAEPVLVARTDELLFGDPPATDDPADRPLPVRLVKPASPLGPGWSLLAFAKGAAAYRYLPDPTRDHFLRTVLGPSGAWWLRDRVDGRIPQFTGCEVDTARGNGQGVRLDLRRTAGGGRQTVEAEHLLCATGYRVDVDRLTLLDADLRRSVQRNGTAPRLSAGLESSVPGLYFAGLSAAAGFGPVLRFVCGTGFAARRISAAVAQARTGSRPPARTPILSGLR</sequence>
<keyword evidence="4" id="KW-1185">Reference proteome</keyword>
<evidence type="ECO:0000313" key="4">
    <source>
        <dbReference type="Proteomes" id="UP001500037"/>
    </source>
</evidence>
<dbReference type="PRINTS" id="PR00411">
    <property type="entry name" value="PNDRDTASEI"/>
</dbReference>
<protein>
    <recommendedName>
        <fullName evidence="2">FAD/NAD(P)-binding domain-containing protein</fullName>
    </recommendedName>
</protein>
<name>A0ABN1WBZ3_9ACTN</name>
<organism evidence="3 4">
    <name type="scientific">Kitasatospora nipponensis</name>
    <dbReference type="NCBI Taxonomy" id="258049"/>
    <lineage>
        <taxon>Bacteria</taxon>
        <taxon>Bacillati</taxon>
        <taxon>Actinomycetota</taxon>
        <taxon>Actinomycetes</taxon>
        <taxon>Kitasatosporales</taxon>
        <taxon>Streptomycetaceae</taxon>
        <taxon>Kitasatospora</taxon>
    </lineage>
</organism>
<dbReference type="InterPro" id="IPR050982">
    <property type="entry name" value="Auxin_biosynth/cation_transpt"/>
</dbReference>
<dbReference type="Gene3D" id="3.50.50.60">
    <property type="entry name" value="FAD/NAD(P)-binding domain"/>
    <property type="match status" value="1"/>
</dbReference>
<dbReference type="RefSeq" id="WP_344442661.1">
    <property type="nucleotide sequence ID" value="NZ_BAAALF010000058.1"/>
</dbReference>
<accession>A0ABN1WBZ3</accession>
<dbReference type="PRINTS" id="PR00368">
    <property type="entry name" value="FADPNR"/>
</dbReference>
<dbReference type="SUPFAM" id="SSF51905">
    <property type="entry name" value="FAD/NAD(P)-binding domain"/>
    <property type="match status" value="1"/>
</dbReference>
<dbReference type="EMBL" id="BAAALF010000058">
    <property type="protein sequence ID" value="GAA1241786.1"/>
    <property type="molecule type" value="Genomic_DNA"/>
</dbReference>
<dbReference type="InterPro" id="IPR036188">
    <property type="entry name" value="FAD/NAD-bd_sf"/>
</dbReference>
<keyword evidence="1" id="KW-0560">Oxidoreductase</keyword>
<evidence type="ECO:0000259" key="2">
    <source>
        <dbReference type="Pfam" id="PF07992"/>
    </source>
</evidence>
<comment type="caution">
    <text evidence="3">The sequence shown here is derived from an EMBL/GenBank/DDBJ whole genome shotgun (WGS) entry which is preliminary data.</text>
</comment>
<dbReference type="Proteomes" id="UP001500037">
    <property type="component" value="Unassembled WGS sequence"/>
</dbReference>
<dbReference type="PANTHER" id="PTHR43539">
    <property type="entry name" value="FLAVIN-BINDING MONOOXYGENASE-LIKE PROTEIN (AFU_ORTHOLOGUE AFUA_4G09220)"/>
    <property type="match status" value="1"/>
</dbReference>
<evidence type="ECO:0000256" key="1">
    <source>
        <dbReference type="ARBA" id="ARBA00023002"/>
    </source>
</evidence>
<evidence type="ECO:0000313" key="3">
    <source>
        <dbReference type="EMBL" id="GAA1241786.1"/>
    </source>
</evidence>
<feature type="domain" description="FAD/NAD(P)-binding" evidence="2">
    <location>
        <begin position="11"/>
        <end position="215"/>
    </location>
</feature>